<reference evidence="4" key="1">
    <citation type="submission" date="2010-12" db="EMBL/GenBank/DDBJ databases">
        <title>Complete sequence of Variovorax paradoxus EPS.</title>
        <authorList>
            <consortium name="US DOE Joint Genome Institute"/>
            <person name="Lucas S."/>
            <person name="Copeland A."/>
            <person name="Lapidus A."/>
            <person name="Cheng J.-F."/>
            <person name="Goodwin L."/>
            <person name="Pitluck S."/>
            <person name="Teshima H."/>
            <person name="Detter J.C."/>
            <person name="Han C."/>
            <person name="Tapia R."/>
            <person name="Land M."/>
            <person name="Hauser L."/>
            <person name="Kyrpides N."/>
            <person name="Ivanova N."/>
            <person name="Ovchinnikova G."/>
            <person name="Orwin P."/>
            <person name="Han J.-I.G."/>
            <person name="Woyke T."/>
        </authorList>
    </citation>
    <scope>NUCLEOTIDE SEQUENCE [LARGE SCALE GENOMIC DNA]</scope>
    <source>
        <strain evidence="4">EPS</strain>
    </source>
</reference>
<name>E6VAF9_VARPE</name>
<keyword evidence="3" id="KW-0812">Transmembrane</keyword>
<feature type="compositionally biased region" description="Basic and acidic residues" evidence="1">
    <location>
        <begin position="505"/>
        <end position="526"/>
    </location>
</feature>
<dbReference type="OrthoDB" id="8829067at2"/>
<dbReference type="KEGG" id="vpe:Varpa_5548"/>
<dbReference type="SUPFAM" id="SSF53474">
    <property type="entry name" value="alpha/beta-Hydrolases"/>
    <property type="match status" value="1"/>
</dbReference>
<accession>E6VAF9</accession>
<dbReference type="Gene3D" id="3.40.50.1820">
    <property type="entry name" value="alpha/beta hydrolase"/>
    <property type="match status" value="1"/>
</dbReference>
<protein>
    <submittedName>
        <fullName evidence="3">Transmembrane protein</fullName>
    </submittedName>
</protein>
<evidence type="ECO:0000313" key="3">
    <source>
        <dbReference type="EMBL" id="ADU39703.1"/>
    </source>
</evidence>
<proteinExistence type="predicted"/>
<gene>
    <name evidence="3" type="ordered locus">Varpa_5548</name>
</gene>
<evidence type="ECO:0000259" key="2">
    <source>
        <dbReference type="Pfam" id="PF24322"/>
    </source>
</evidence>
<dbReference type="eggNOG" id="COG0596">
    <property type="taxonomic scope" value="Bacteria"/>
</dbReference>
<evidence type="ECO:0000256" key="1">
    <source>
        <dbReference type="SAM" id="MobiDB-lite"/>
    </source>
</evidence>
<dbReference type="STRING" id="595537.Varpa_5548"/>
<keyword evidence="3" id="KW-0472">Membrane</keyword>
<organism evidence="3 4">
    <name type="scientific">Variovorax paradoxus (strain EPS)</name>
    <dbReference type="NCBI Taxonomy" id="595537"/>
    <lineage>
        <taxon>Bacteria</taxon>
        <taxon>Pseudomonadati</taxon>
        <taxon>Pseudomonadota</taxon>
        <taxon>Betaproteobacteria</taxon>
        <taxon>Burkholderiales</taxon>
        <taxon>Comamonadaceae</taxon>
        <taxon>Variovorax</taxon>
    </lineage>
</organism>
<dbReference type="AlphaFoldDB" id="E6VAF9"/>
<reference evidence="3 4" key="2">
    <citation type="journal article" date="2013" name="Genome Announc.">
        <title>Genome of the Root-Associated Plant Growth-Promoting Bacterium Variovorax paradoxus Strain EPS.</title>
        <authorList>
            <person name="Han J.I."/>
            <person name="Spain J.C."/>
            <person name="Leadbetter J.R."/>
            <person name="Ovchinnikova G."/>
            <person name="Goodwin L.A."/>
            <person name="Han C.S."/>
            <person name="Woyke T."/>
            <person name="Davenport K.W."/>
            <person name="Orwin P.M."/>
        </authorList>
    </citation>
    <scope>NUCLEOTIDE SEQUENCE [LARGE SCALE GENOMIC DNA]</scope>
    <source>
        <strain evidence="3 4">EPS</strain>
    </source>
</reference>
<dbReference type="Pfam" id="PF24322">
    <property type="entry name" value="Tle3"/>
    <property type="match status" value="1"/>
</dbReference>
<dbReference type="RefSeq" id="WP_013543904.1">
    <property type="nucleotide sequence ID" value="NC_014931.1"/>
</dbReference>
<dbReference type="HOGENOM" id="CLU_018919_1_1_4"/>
<dbReference type="InterPro" id="IPR029058">
    <property type="entry name" value="AB_hydrolase_fold"/>
</dbReference>
<dbReference type="InterPro" id="IPR056221">
    <property type="entry name" value="Tle3_ab_dom"/>
</dbReference>
<feature type="region of interest" description="Disordered" evidence="1">
    <location>
        <begin position="489"/>
        <end position="526"/>
    </location>
</feature>
<dbReference type="Proteomes" id="UP000008917">
    <property type="component" value="Chromosome"/>
</dbReference>
<evidence type="ECO:0000313" key="4">
    <source>
        <dbReference type="Proteomes" id="UP000008917"/>
    </source>
</evidence>
<dbReference type="EMBL" id="CP002417">
    <property type="protein sequence ID" value="ADU39703.1"/>
    <property type="molecule type" value="Genomic_DNA"/>
</dbReference>
<feature type="domain" description="T6SS Tle3 phospholipase effector alpha/beta" evidence="2">
    <location>
        <begin position="27"/>
        <end position="372"/>
    </location>
</feature>
<sequence length="689" mass="77071">MTNQELDTQAPTTSPGMDKSDVHAGFLPGLVIFVHGVNSDGEWYEQCEEGLIDGLNERLGYSRAWLSDRATLRKVEYKPELTAEGGIDFGLDGDSFVADPGRSPVIRFRWGYKAAGKDGTDTIDEKKEYAGKIYLNELDAWGGGPFQNGTSALPYMWGNGLDDRLFWWIYANMLPVEGRDVYACPPRTYYAHGAHRLKELIKAIRKKQPDCPITVVCHSQGNMVTLGAAMLGIAEGALADTYILANPPYNLDSSTMDALSNSEGFNLEGEAGGVTSEARQETFKNFLQAVVERFNKAHQKLEDINDRQRSQDPETGEDLFVLNNMGDASDTPYPYVPGEDRDNRGRVFLYCNPHDQVIGVTPVQGMGWQGVSKAQRDALDTNNRFYVRVWAQPKTGGRAGSGFQVGSPDWKQYNYLEDNHSKRFWNPPAPLARYRLSYNEKQSFVSKVITTVAAPLLIVATRLVNVRINDDPKKGWTVSINAPELPDPFVPMSRRTANPSVDDAADYKGRRDNDFDEGKDPARGYVNKDGDFGKAYGVDGSGDASTEAGLRYEINARLKMEQAAGRLGKEESDMKTQTTAFLKENPNATDHSTIVGNAMHARKAIAYDVAIGWVNPSEITAEDLKDFRQFADWRYLHRNPLDTLNFREYDQKGFFNGHQLFHTYDMQHMADNAPKIVDKRKSNFIAKIH</sequence>